<dbReference type="PANTHER" id="PTHR30579">
    <property type="entry name" value="TRANSCRIPTIONAL REGULATOR"/>
    <property type="match status" value="1"/>
</dbReference>
<keyword evidence="7" id="KW-1185">Reference proteome</keyword>
<dbReference type="Proteomes" id="UP000805841">
    <property type="component" value="Unassembled WGS sequence"/>
</dbReference>
<evidence type="ECO:0000313" key="7">
    <source>
        <dbReference type="Proteomes" id="UP000805841"/>
    </source>
</evidence>
<keyword evidence="3" id="KW-0238">DNA-binding</keyword>
<feature type="domain" description="HTH lysR-type" evidence="5">
    <location>
        <begin position="4"/>
        <end position="61"/>
    </location>
</feature>
<dbReference type="SUPFAM" id="SSF53850">
    <property type="entry name" value="Periplasmic binding protein-like II"/>
    <property type="match status" value="1"/>
</dbReference>
<evidence type="ECO:0000256" key="2">
    <source>
        <dbReference type="ARBA" id="ARBA00023015"/>
    </source>
</evidence>
<comment type="caution">
    <text evidence="6">The sequence shown here is derived from an EMBL/GenBank/DDBJ whole genome shotgun (WGS) entry which is preliminary data.</text>
</comment>
<dbReference type="InterPro" id="IPR050176">
    <property type="entry name" value="LTTR"/>
</dbReference>
<evidence type="ECO:0000256" key="3">
    <source>
        <dbReference type="ARBA" id="ARBA00023125"/>
    </source>
</evidence>
<dbReference type="EMBL" id="JAAOCA010000009">
    <property type="protein sequence ID" value="MBD1598848.1"/>
    <property type="molecule type" value="Genomic_DNA"/>
</dbReference>
<dbReference type="Gene3D" id="1.10.10.10">
    <property type="entry name" value="Winged helix-like DNA-binding domain superfamily/Winged helix DNA-binding domain"/>
    <property type="match status" value="1"/>
</dbReference>
<comment type="similarity">
    <text evidence="1">Belongs to the LysR transcriptional regulatory family.</text>
</comment>
<evidence type="ECO:0000259" key="5">
    <source>
        <dbReference type="PROSITE" id="PS50931"/>
    </source>
</evidence>
<reference evidence="6 7" key="1">
    <citation type="journal article" date="2020" name="Insects">
        <title>Bacteria Belonging to Pseudomonas typographi sp. nov. from the Bark Beetle Ips typographus Have Genomic Potential to Aid in the Host Ecology.</title>
        <authorList>
            <person name="Peral-Aranega E."/>
            <person name="Saati-Santamaria Z."/>
            <person name="Kolarik M."/>
            <person name="Rivas R."/>
            <person name="Garcia-Fraile P."/>
        </authorList>
    </citation>
    <scope>NUCLEOTIDE SEQUENCE [LARGE SCALE GENOMIC DNA]</scope>
    <source>
        <strain evidence="6 7">CA3A</strain>
    </source>
</reference>
<accession>A0ABR7Z084</accession>
<dbReference type="InterPro" id="IPR005119">
    <property type="entry name" value="LysR_subst-bd"/>
</dbReference>
<evidence type="ECO:0000256" key="1">
    <source>
        <dbReference type="ARBA" id="ARBA00009437"/>
    </source>
</evidence>
<organism evidence="6 7">
    <name type="scientific">Pseudomonas typographi</name>
    <dbReference type="NCBI Taxonomy" id="2715964"/>
    <lineage>
        <taxon>Bacteria</taxon>
        <taxon>Pseudomonadati</taxon>
        <taxon>Pseudomonadota</taxon>
        <taxon>Gammaproteobacteria</taxon>
        <taxon>Pseudomonadales</taxon>
        <taxon>Pseudomonadaceae</taxon>
        <taxon>Pseudomonas</taxon>
    </lineage>
</organism>
<dbReference type="PANTHER" id="PTHR30579:SF7">
    <property type="entry name" value="HTH-TYPE TRANSCRIPTIONAL REGULATOR LRHA-RELATED"/>
    <property type="match status" value="1"/>
</dbReference>
<keyword evidence="2" id="KW-0805">Transcription regulation</keyword>
<dbReference type="Pfam" id="PF00126">
    <property type="entry name" value="HTH_1"/>
    <property type="match status" value="1"/>
</dbReference>
<keyword evidence="4" id="KW-0804">Transcription</keyword>
<dbReference type="Pfam" id="PF03466">
    <property type="entry name" value="LysR_substrate"/>
    <property type="match status" value="1"/>
</dbReference>
<dbReference type="InterPro" id="IPR036388">
    <property type="entry name" value="WH-like_DNA-bd_sf"/>
</dbReference>
<dbReference type="InterPro" id="IPR036390">
    <property type="entry name" value="WH_DNA-bd_sf"/>
</dbReference>
<dbReference type="PROSITE" id="PS50931">
    <property type="entry name" value="HTH_LYSR"/>
    <property type="match status" value="1"/>
</dbReference>
<dbReference type="SUPFAM" id="SSF46785">
    <property type="entry name" value="Winged helix' DNA-binding domain"/>
    <property type="match status" value="1"/>
</dbReference>
<gene>
    <name evidence="6" type="ORF">HAQ05_09035</name>
</gene>
<name>A0ABR7Z084_9PSED</name>
<sequence length="311" mass="33352">MRHLDTDALAAFVAVIDHGGFTAAGQRIGKTQAAVSLMLARLEARLGCKLVDRSRRGVALTAQGERLIGYARRIQMLEDEALMALQCTQEATRLRIGMPDDYLETVGCPLMQGFGARYPHLQLEVICDFSSRLEPALAEGAIDLAIITRAEAQENGEYLRSEAQFWCAAPGAAPEANAVLPLSLFADVCRARPRILEALDRAGTPWRVVSASSHLPGVLHAVRTGAAITALPASVVPPGWRLLDNDPRLPALPTLDLALILPADARLNTRRLAHYIREQFSTLTGGVVAARQCPGTTQAAQPPGGTEGRTA</sequence>
<evidence type="ECO:0000313" key="6">
    <source>
        <dbReference type="EMBL" id="MBD1598848.1"/>
    </source>
</evidence>
<dbReference type="RefSeq" id="WP_190419588.1">
    <property type="nucleotide sequence ID" value="NZ_JAAOCA010000009.1"/>
</dbReference>
<evidence type="ECO:0000256" key="4">
    <source>
        <dbReference type="ARBA" id="ARBA00023163"/>
    </source>
</evidence>
<dbReference type="InterPro" id="IPR000847">
    <property type="entry name" value="LysR_HTH_N"/>
</dbReference>
<protein>
    <submittedName>
        <fullName evidence="6">LysR family transcriptional regulator</fullName>
    </submittedName>
</protein>
<dbReference type="Gene3D" id="3.40.190.10">
    <property type="entry name" value="Periplasmic binding protein-like II"/>
    <property type="match status" value="2"/>
</dbReference>
<proteinExistence type="inferred from homology"/>